<dbReference type="GO" id="GO:0008168">
    <property type="term" value="F:methyltransferase activity"/>
    <property type="evidence" value="ECO:0007669"/>
    <property type="project" value="UniProtKB-KW"/>
</dbReference>
<keyword evidence="2" id="KW-0808">Transferase</keyword>
<comment type="caution">
    <text evidence="4">The sequence shown here is derived from an EMBL/GenBank/DDBJ whole genome shotgun (WGS) entry which is preliminary data.</text>
</comment>
<evidence type="ECO:0000313" key="4">
    <source>
        <dbReference type="EMBL" id="MDI3319974.1"/>
    </source>
</evidence>
<dbReference type="RefSeq" id="WP_282334074.1">
    <property type="nucleotide sequence ID" value="NZ_JASBRG010000005.1"/>
</dbReference>
<sequence length="831" mass="96244">MSEYLNFLSSKIKVTEQSGFKADASDLHPSTKPHQRDAILWALQLGKAGIFKKFGLGKTHDQIEFHRLIHNKEGGKHLVVAPIGTLQEFTDNDGPRLGVEWRYIEEQSDITDDHHFYITNYDRIRLCKFDLTGFVSVSLDEGSVLRNIGSDTTEELTRQCAGIPYRLVATATPAPNDYLELINYAHFLGVMDRGQALTRFFKRNSLEAGNLTLCEGHEDDFWLWVMSWGFFLSRPSILGYSDEGYAMPELEVNLHCVDVDRDKFGDVKDKFGRLHLFADGVKGLGQEAKVKRVSINERMARVKELVDSRDEHCIIWHTLEDERKLILKHVPHALDVHGTMDKQLRKERILGFARGEFPILATKPEISGSGCNFQHHCSWNIFMGINHKFEDFIQAIHRTLRFLQQFKVTVDIVYCKEEQHVLDDLMAKWRAYDEMQAKMDELILKYGIDQRLYIETLKRTFACERQEINGNDFTYINNDNVQEFEKIDSNRFGLLFTSIPFGNHYEYTHLYNDFGHNENDEKFFQQMDYLTPHVFRTLQPGRNLVVHVKDRILYGYQNGLKMYTVNPFSDKTVAHYIRHGFAFMGRRTVKTDVVRENNQTYRLGYSECCKDSSNKGSGSCEYLLLFRKPQTSRSNSYADVPITHDKKEYSLSAWQIDADGVWRSSGNRLVSPHDLIGWGHKKIMAWWKERNLTSVYDYEQHVEYCKALQDAKQLPKSFSLMPVQNYDEDIWTDVNYMLGLNAEQIKRGAEAHICPLPFDIVDRVIELYSNKGDEVGDFFGGLGTVPLRAMKKGRKGFGVELNPEYYKCATVYLQEEEAKQNLPTLFDCLIE</sequence>
<dbReference type="SUPFAM" id="SSF52540">
    <property type="entry name" value="P-loop containing nucleoside triphosphate hydrolases"/>
    <property type="match status" value="2"/>
</dbReference>
<reference evidence="4 5" key="1">
    <citation type="submission" date="2023-05" db="EMBL/GenBank/DDBJ databases">
        <title>Genome sequence of Pinibacter sp. MAH-24.</title>
        <authorList>
            <person name="Huq M.A."/>
        </authorList>
    </citation>
    <scope>NUCLEOTIDE SEQUENCE [LARGE SCALE GENOMIC DNA]</scope>
    <source>
        <strain evidence="4 5">MAH-24</strain>
    </source>
</reference>
<dbReference type="InterPro" id="IPR002941">
    <property type="entry name" value="DNA_methylase_N4/N6"/>
</dbReference>
<dbReference type="Gene3D" id="3.40.50.300">
    <property type="entry name" value="P-loop containing nucleotide triphosphate hydrolases"/>
    <property type="match status" value="1"/>
</dbReference>
<dbReference type="GO" id="GO:0032259">
    <property type="term" value="P:methylation"/>
    <property type="evidence" value="ECO:0007669"/>
    <property type="project" value="UniProtKB-KW"/>
</dbReference>
<dbReference type="Proteomes" id="UP001226434">
    <property type="component" value="Unassembled WGS sequence"/>
</dbReference>
<dbReference type="InterPro" id="IPR001091">
    <property type="entry name" value="RM_Methyltransferase"/>
</dbReference>
<dbReference type="Gene3D" id="3.40.50.10810">
    <property type="entry name" value="Tandem AAA-ATPase domain"/>
    <property type="match status" value="1"/>
</dbReference>
<evidence type="ECO:0000256" key="2">
    <source>
        <dbReference type="ARBA" id="ARBA00022679"/>
    </source>
</evidence>
<dbReference type="InterPro" id="IPR000330">
    <property type="entry name" value="SNF2_N"/>
</dbReference>
<feature type="domain" description="Helicase ATP-binding" evidence="3">
    <location>
        <begin position="28"/>
        <end position="191"/>
    </location>
</feature>
<proteinExistence type="predicted"/>
<evidence type="ECO:0000313" key="5">
    <source>
        <dbReference type="Proteomes" id="UP001226434"/>
    </source>
</evidence>
<dbReference type="InterPro" id="IPR038718">
    <property type="entry name" value="SNF2-like_sf"/>
</dbReference>
<dbReference type="Pfam" id="PF00176">
    <property type="entry name" value="SNF2-rel_dom"/>
    <property type="match status" value="1"/>
</dbReference>
<dbReference type="SUPFAM" id="SSF53335">
    <property type="entry name" value="S-adenosyl-L-methionine-dependent methyltransferases"/>
    <property type="match status" value="1"/>
</dbReference>
<organism evidence="4 5">
    <name type="scientific">Pinibacter soli</name>
    <dbReference type="NCBI Taxonomy" id="3044211"/>
    <lineage>
        <taxon>Bacteria</taxon>
        <taxon>Pseudomonadati</taxon>
        <taxon>Bacteroidota</taxon>
        <taxon>Chitinophagia</taxon>
        <taxon>Chitinophagales</taxon>
        <taxon>Chitinophagaceae</taxon>
        <taxon>Pinibacter</taxon>
    </lineage>
</organism>
<dbReference type="PROSITE" id="PS51192">
    <property type="entry name" value="HELICASE_ATP_BIND_1"/>
    <property type="match status" value="1"/>
</dbReference>
<evidence type="ECO:0000256" key="1">
    <source>
        <dbReference type="ARBA" id="ARBA00022603"/>
    </source>
</evidence>
<dbReference type="EMBL" id="JASBRG010000005">
    <property type="protein sequence ID" value="MDI3319974.1"/>
    <property type="molecule type" value="Genomic_DNA"/>
</dbReference>
<protein>
    <submittedName>
        <fullName evidence="4">DNA methyltransferase</fullName>
    </submittedName>
</protein>
<gene>
    <name evidence="4" type="ORF">QJ048_09340</name>
</gene>
<evidence type="ECO:0000259" key="3">
    <source>
        <dbReference type="PROSITE" id="PS51192"/>
    </source>
</evidence>
<keyword evidence="1 4" id="KW-0489">Methyltransferase</keyword>
<dbReference type="InterPro" id="IPR014001">
    <property type="entry name" value="Helicase_ATP-bd"/>
</dbReference>
<dbReference type="Pfam" id="PF01555">
    <property type="entry name" value="N6_N4_Mtase"/>
    <property type="match status" value="1"/>
</dbReference>
<dbReference type="InterPro" id="IPR027417">
    <property type="entry name" value="P-loop_NTPase"/>
</dbReference>
<dbReference type="Gene3D" id="3.40.50.150">
    <property type="entry name" value="Vaccinia Virus protein VP39"/>
    <property type="match status" value="2"/>
</dbReference>
<keyword evidence="5" id="KW-1185">Reference proteome</keyword>
<accession>A0ABT6RBM1</accession>
<name>A0ABT6RBM1_9BACT</name>
<dbReference type="InterPro" id="IPR029063">
    <property type="entry name" value="SAM-dependent_MTases_sf"/>
</dbReference>
<dbReference type="PRINTS" id="PR00508">
    <property type="entry name" value="S21N4MTFRASE"/>
</dbReference>